<dbReference type="SUPFAM" id="SSF46689">
    <property type="entry name" value="Homeodomain-like"/>
    <property type="match status" value="1"/>
</dbReference>
<proteinExistence type="predicted"/>
<dbReference type="SUPFAM" id="SSF48498">
    <property type="entry name" value="Tetracyclin repressor-like, C-terminal domain"/>
    <property type="match status" value="1"/>
</dbReference>
<accession>A0ABT6L3P8</accession>
<dbReference type="InterPro" id="IPR050109">
    <property type="entry name" value="HTH-type_TetR-like_transc_reg"/>
</dbReference>
<evidence type="ECO:0000313" key="4">
    <source>
        <dbReference type="EMBL" id="MDH6197561.1"/>
    </source>
</evidence>
<comment type="caution">
    <text evidence="4">The sequence shown here is derived from an EMBL/GenBank/DDBJ whole genome shotgun (WGS) entry which is preliminary data.</text>
</comment>
<feature type="domain" description="HTH tetR-type" evidence="3">
    <location>
        <begin position="7"/>
        <end position="66"/>
    </location>
</feature>
<dbReference type="RefSeq" id="WP_280834152.1">
    <property type="nucleotide sequence ID" value="NZ_JARXVE010000007.1"/>
</dbReference>
<dbReference type="Gene3D" id="1.10.357.10">
    <property type="entry name" value="Tetracycline Repressor, domain 2"/>
    <property type="match status" value="1"/>
</dbReference>
<keyword evidence="5" id="KW-1185">Reference proteome</keyword>
<evidence type="ECO:0000313" key="5">
    <source>
        <dbReference type="Proteomes" id="UP001160130"/>
    </source>
</evidence>
<dbReference type="PANTHER" id="PTHR30055">
    <property type="entry name" value="HTH-TYPE TRANSCRIPTIONAL REGULATOR RUTR"/>
    <property type="match status" value="1"/>
</dbReference>
<dbReference type="Pfam" id="PF17933">
    <property type="entry name" value="TetR_C_25"/>
    <property type="match status" value="1"/>
</dbReference>
<dbReference type="InterPro" id="IPR041484">
    <property type="entry name" value="TetR_C_25"/>
</dbReference>
<dbReference type="EMBL" id="JARXVE010000007">
    <property type="protein sequence ID" value="MDH6197561.1"/>
    <property type="molecule type" value="Genomic_DNA"/>
</dbReference>
<dbReference type="PRINTS" id="PR00455">
    <property type="entry name" value="HTHTETR"/>
</dbReference>
<name>A0ABT6L3P8_9MYCO</name>
<dbReference type="PANTHER" id="PTHR30055:SF146">
    <property type="entry name" value="HTH-TYPE TRANSCRIPTIONAL DUAL REGULATOR CECR"/>
    <property type="match status" value="1"/>
</dbReference>
<evidence type="ECO:0000256" key="2">
    <source>
        <dbReference type="PROSITE-ProRule" id="PRU00335"/>
    </source>
</evidence>
<dbReference type="InterPro" id="IPR009057">
    <property type="entry name" value="Homeodomain-like_sf"/>
</dbReference>
<dbReference type="InterPro" id="IPR036271">
    <property type="entry name" value="Tet_transcr_reg_TetR-rel_C_sf"/>
</dbReference>
<evidence type="ECO:0000259" key="3">
    <source>
        <dbReference type="PROSITE" id="PS50977"/>
    </source>
</evidence>
<keyword evidence="1 2" id="KW-0238">DNA-binding</keyword>
<organism evidence="4 5">
    <name type="scientific">Mycolicibacterium frederiksbergense</name>
    <dbReference type="NCBI Taxonomy" id="117567"/>
    <lineage>
        <taxon>Bacteria</taxon>
        <taxon>Bacillati</taxon>
        <taxon>Actinomycetota</taxon>
        <taxon>Actinomycetes</taxon>
        <taxon>Mycobacteriales</taxon>
        <taxon>Mycobacteriaceae</taxon>
        <taxon>Mycolicibacterium</taxon>
    </lineage>
</organism>
<feature type="DNA-binding region" description="H-T-H motif" evidence="2">
    <location>
        <begin position="29"/>
        <end position="48"/>
    </location>
</feature>
<evidence type="ECO:0000256" key="1">
    <source>
        <dbReference type="ARBA" id="ARBA00023125"/>
    </source>
</evidence>
<dbReference type="Proteomes" id="UP001160130">
    <property type="component" value="Unassembled WGS sequence"/>
</dbReference>
<dbReference type="InterPro" id="IPR001647">
    <property type="entry name" value="HTH_TetR"/>
</dbReference>
<gene>
    <name evidence="4" type="ORF">M2272_004216</name>
</gene>
<dbReference type="Pfam" id="PF00440">
    <property type="entry name" value="TetR_N"/>
    <property type="match status" value="1"/>
</dbReference>
<protein>
    <submittedName>
        <fullName evidence="4">AcrR family transcriptional regulator</fullName>
    </submittedName>
</protein>
<dbReference type="PROSITE" id="PS50977">
    <property type="entry name" value="HTH_TETR_2"/>
    <property type="match status" value="1"/>
</dbReference>
<sequence length="223" mass="24722">MRSVDDRTAMARIRDAAIEQYGQHGFSVGLRTIAEAAGVSAALVIHHFGSKEGLRKACDAYVAEVVREAKSESMQTSDPATWLAQMSEIESYAPLMAYLVRSMQSGSDLAKAFWRTMADNAEQYLEEGVRTGVLKPSRDPKARAKFLAISGGGAFLLYLQMHEDPTDLRRVLHDYGEDMVLPALELYSNGLMTDTTMYDAFLHQREQGIPFSSTIDTDTKEQA</sequence>
<reference evidence="4 5" key="1">
    <citation type="submission" date="2023-04" db="EMBL/GenBank/DDBJ databases">
        <title>Forest soil microbial communities from Buena Vista Peninsula, Colon Province, Panama.</title>
        <authorList>
            <person name="Bouskill N."/>
        </authorList>
    </citation>
    <scope>NUCLEOTIDE SEQUENCE [LARGE SCALE GENOMIC DNA]</scope>
    <source>
        <strain evidence="4 5">AC80</strain>
    </source>
</reference>